<dbReference type="InterPro" id="IPR019734">
    <property type="entry name" value="TPR_rpt"/>
</dbReference>
<feature type="region of interest" description="Disordered" evidence="2">
    <location>
        <begin position="1"/>
        <end position="21"/>
    </location>
</feature>
<comment type="caution">
    <text evidence="3">The sequence shown here is derived from an EMBL/GenBank/DDBJ whole genome shotgun (WGS) entry which is preliminary data.</text>
</comment>
<dbReference type="Pfam" id="PF12895">
    <property type="entry name" value="ANAPC3"/>
    <property type="match status" value="1"/>
</dbReference>
<evidence type="ECO:0000256" key="2">
    <source>
        <dbReference type="SAM" id="MobiDB-lite"/>
    </source>
</evidence>
<evidence type="ECO:0000313" key="4">
    <source>
        <dbReference type="Proteomes" id="UP001559623"/>
    </source>
</evidence>
<keyword evidence="4" id="KW-1185">Reference proteome</keyword>
<reference evidence="3 4" key="1">
    <citation type="submission" date="2023-04" db="EMBL/GenBank/DDBJ databases">
        <title>Genome Sequence of Selenomonas sputigena ATCC 33150.</title>
        <authorList>
            <person name="Miller D.P."/>
            <person name="Anvari S."/>
            <person name="Polson S.W."/>
            <person name="Macdonald M."/>
            <person name="Mcdowell J.V."/>
        </authorList>
    </citation>
    <scope>NUCLEOTIDE SEQUENCE [LARGE SCALE GENOMIC DNA]</scope>
    <source>
        <strain evidence="3 4">ATCC 33150</strain>
    </source>
</reference>
<dbReference type="SUPFAM" id="SSF48452">
    <property type="entry name" value="TPR-like"/>
    <property type="match status" value="1"/>
</dbReference>
<keyword evidence="1" id="KW-0802">TPR repeat</keyword>
<dbReference type="InterPro" id="IPR011990">
    <property type="entry name" value="TPR-like_helical_dom_sf"/>
</dbReference>
<sequence length="289" mass="31742">MSKWSKKKKQYGAAASPDDLKRELAEQMEDEEYGEALGTVADMIQAGIQDADAFYDAAYSYFMSGDYERAAQWVDNTLRFAPQHIKARILLARICLLEERTEDGLAIFEFVLKNYANELSPDEREDLAEVLDYYGTTQEAEIRASYPAIAAFLHLAPAANMETASFQPLVAPQVQPSPKVMQPQAAPAAAEDDSAASAERLCREVLAKEVSLAEKLCLLNSFAGGFFLAGDFPAAKLLLKKALEMDAHDEASLRNMCYTLVACGDRDMALQLVSMMKAPDFGILAAVRG</sequence>
<protein>
    <submittedName>
        <fullName evidence="3">CDC27 family protein</fullName>
    </submittedName>
</protein>
<proteinExistence type="predicted"/>
<feature type="compositionally biased region" description="Basic residues" evidence="2">
    <location>
        <begin position="1"/>
        <end position="10"/>
    </location>
</feature>
<dbReference type="EMBL" id="JARVLH010000002">
    <property type="protein sequence ID" value="MEX5284815.1"/>
    <property type="molecule type" value="Genomic_DNA"/>
</dbReference>
<name>A0ABV3X4T0_9FIRM</name>
<accession>A0ABV3X4T0</accession>
<feature type="repeat" description="TPR" evidence="1">
    <location>
        <begin position="51"/>
        <end position="84"/>
    </location>
</feature>
<evidence type="ECO:0000256" key="1">
    <source>
        <dbReference type="PROSITE-ProRule" id="PRU00339"/>
    </source>
</evidence>
<dbReference type="RefSeq" id="WP_368846536.1">
    <property type="nucleotide sequence ID" value="NZ_CP194411.1"/>
</dbReference>
<organism evidence="3 4">
    <name type="scientific">Selenomonas sputigena</name>
    <dbReference type="NCBI Taxonomy" id="69823"/>
    <lineage>
        <taxon>Bacteria</taxon>
        <taxon>Bacillati</taxon>
        <taxon>Bacillota</taxon>
        <taxon>Negativicutes</taxon>
        <taxon>Selenomonadales</taxon>
        <taxon>Selenomonadaceae</taxon>
        <taxon>Selenomonas</taxon>
    </lineage>
</organism>
<dbReference type="PROSITE" id="PS50005">
    <property type="entry name" value="TPR"/>
    <property type="match status" value="1"/>
</dbReference>
<dbReference type="Gene3D" id="1.25.40.10">
    <property type="entry name" value="Tetratricopeptide repeat domain"/>
    <property type="match status" value="1"/>
</dbReference>
<dbReference type="Proteomes" id="UP001559623">
    <property type="component" value="Unassembled WGS sequence"/>
</dbReference>
<gene>
    <name evidence="3" type="ORF">QCO44_04040</name>
</gene>
<evidence type="ECO:0000313" key="3">
    <source>
        <dbReference type="EMBL" id="MEX5284815.1"/>
    </source>
</evidence>